<dbReference type="Proteomes" id="UP000184032">
    <property type="component" value="Unassembled WGS sequence"/>
</dbReference>
<dbReference type="STRING" id="1120995.SAMN02745245_01793"/>
<protein>
    <submittedName>
        <fullName evidence="1">Uncharacterized protein</fullName>
    </submittedName>
</protein>
<gene>
    <name evidence="1" type="ORF">SAMN02745245_01793</name>
</gene>
<dbReference type="RefSeq" id="WP_073185522.1">
    <property type="nucleotide sequence ID" value="NZ_FQXI01000017.1"/>
</dbReference>
<keyword evidence="2" id="KW-1185">Reference proteome</keyword>
<evidence type="ECO:0000313" key="2">
    <source>
        <dbReference type="Proteomes" id="UP000184032"/>
    </source>
</evidence>
<organism evidence="1 2">
    <name type="scientific">Anaerosphaera aminiphila DSM 21120</name>
    <dbReference type="NCBI Taxonomy" id="1120995"/>
    <lineage>
        <taxon>Bacteria</taxon>
        <taxon>Bacillati</taxon>
        <taxon>Bacillota</taxon>
        <taxon>Tissierellia</taxon>
        <taxon>Tissierellales</taxon>
        <taxon>Peptoniphilaceae</taxon>
        <taxon>Anaerosphaera</taxon>
    </lineage>
</organism>
<sequence>MERILYLNDKTFPDLFYKHPIYKNNNSFNIENRIVDKINEYNFKLNIKSIEYGDVKATSGLKDSGKFFGLILDIIDINVVKMDLPILKLDKGEFYYKIFGYIFISNNEEVSRSALFSQTIFPELITIINDSLDSPNFKVSNKPIYLINLIATEIKASYLLQELYLMKLFGIEIVNIFNEWMDDSVVIENFKSFDKIFHGSNLDDIYEYNSIKNDFVLKLDRFNTGLEKVDGEYKVKGSNEKFYWIRALGLTLLAINSNLMVDLSLINDFNNKYSNEITNQSKFKRTQILFEYLEKLKKGKEYFDV</sequence>
<reference evidence="1 2" key="1">
    <citation type="submission" date="2016-11" db="EMBL/GenBank/DDBJ databases">
        <authorList>
            <person name="Jaros S."/>
            <person name="Januszkiewicz K."/>
            <person name="Wedrychowicz H."/>
        </authorList>
    </citation>
    <scope>NUCLEOTIDE SEQUENCE [LARGE SCALE GENOMIC DNA]</scope>
    <source>
        <strain evidence="1 2">DSM 21120</strain>
    </source>
</reference>
<dbReference type="EMBL" id="FQXI01000017">
    <property type="protein sequence ID" value="SHH63106.1"/>
    <property type="molecule type" value="Genomic_DNA"/>
</dbReference>
<evidence type="ECO:0000313" key="1">
    <source>
        <dbReference type="EMBL" id="SHH63106.1"/>
    </source>
</evidence>
<dbReference type="AlphaFoldDB" id="A0A1M5UJU8"/>
<proteinExistence type="predicted"/>
<dbReference type="OrthoDB" id="1645744at2"/>
<name>A0A1M5UJU8_9FIRM</name>
<accession>A0A1M5UJU8</accession>